<organism evidence="2">
    <name type="scientific">Methylobacterium oryzae CBMB20</name>
    <dbReference type="NCBI Taxonomy" id="693986"/>
    <lineage>
        <taxon>Bacteria</taxon>
        <taxon>Pseudomonadati</taxon>
        <taxon>Pseudomonadota</taxon>
        <taxon>Alphaproteobacteria</taxon>
        <taxon>Hyphomicrobiales</taxon>
        <taxon>Methylobacteriaceae</taxon>
        <taxon>Methylobacterium</taxon>
    </lineage>
</organism>
<dbReference type="InterPro" id="IPR012347">
    <property type="entry name" value="Ferritin-like"/>
</dbReference>
<evidence type="ECO:0000313" key="2">
    <source>
        <dbReference type="EMBL" id="AGO88276.1"/>
    </source>
</evidence>
<name>A0A088B2Z0_9HYPH</name>
<dbReference type="Pfam" id="PF12902">
    <property type="entry name" value="Ferritin-like"/>
    <property type="match status" value="1"/>
</dbReference>
<keyword evidence="2" id="KW-0614">Plasmid</keyword>
<reference evidence="2" key="1">
    <citation type="journal article" date="2014" name="PLoS ONE">
        <title>Genome Information of Methylobacterium oryzae, a Plant-Probiotic Methylotroph in the Phyllosphere.</title>
        <authorList>
            <person name="Kwak M.J."/>
            <person name="Jeong H."/>
            <person name="Madhaiyan M."/>
            <person name="Lee Y."/>
            <person name="Sa T.M."/>
            <person name="Oh T.K."/>
            <person name="Kim J.F."/>
        </authorList>
    </citation>
    <scope>NUCLEOTIDE SEQUENCE</scope>
    <source>
        <strain evidence="2">CBMB20</strain>
        <plasmid evidence="2">pMOC1</plasmid>
    </source>
</reference>
<dbReference type="AlphaFoldDB" id="A0A088B2Z0"/>
<accession>A0A088B2Z0</accession>
<geneLocation type="plasmid" evidence="2">
    <name>pMOC1</name>
</geneLocation>
<proteinExistence type="predicted"/>
<dbReference type="EMBL" id="JX627580">
    <property type="protein sequence ID" value="AGO88276.1"/>
    <property type="molecule type" value="Genomic_DNA"/>
</dbReference>
<dbReference type="RefSeq" id="WP_172685369.1">
    <property type="nucleotide sequence ID" value="NZ_JX627580.1"/>
</dbReference>
<dbReference type="InterPro" id="IPR026820">
    <property type="entry name" value="VioB/RebD_dom"/>
</dbReference>
<sequence length="411" mass="44427">MSADPAALASRSRLLSLLTEACELEHGLACSYLYAAFSLKQDLSEGGLDWRQLQAVRLWASEIYMVAAEEMLHLAQVWNILAAVGGSPHYGRPNFPQRRTYYGFDQPLALEGFGSRALDRFISYETPLDLLAERTAAPARTNDDEPARFRSVGELYGLIAEQIRVLPEESLFFSGSQGEMTPEIAHFPDLLPVRDARSALAAIALITEQGEGTACDRGDSHYATFLRTRAAFEAQRAADPAFRPTRPVLDNPVPRIRGDWAGGGPVNVLVDPLAREVGDLFDDVYVLMLRLLQHAFTSGPSGPMAGLFCGVAIDAMTTVLKPLGETLALLPSGRGDDTRAGAAFGLTRHTTLPPAPAIALRVAAERAADLTRLASRLAGRDTAPERLGLAVDNLKRIASALGPMDRSLHPT</sequence>
<dbReference type="Gene3D" id="1.20.1260.10">
    <property type="match status" value="1"/>
</dbReference>
<evidence type="ECO:0000259" key="1">
    <source>
        <dbReference type="Pfam" id="PF12902"/>
    </source>
</evidence>
<feature type="domain" description="Iminophenyl-pyruvate dimer synthase" evidence="1">
    <location>
        <begin position="18"/>
        <end position="226"/>
    </location>
</feature>
<gene>
    <name evidence="2" type="ORF">MOC_1p0038</name>
</gene>
<protein>
    <submittedName>
        <fullName evidence="2">VioB-polyketide synthase</fullName>
    </submittedName>
</protein>